<protein>
    <submittedName>
        <fullName evidence="1">Uncharacterized protein</fullName>
    </submittedName>
</protein>
<gene>
    <name evidence="1" type="ORF">WBAD_1123</name>
</gene>
<organism evidence="1">
    <name type="scientific">Wolbachia endosymbiont of Aleurodicus dispersus</name>
    <dbReference type="NCBI Taxonomy" id="1288877"/>
    <lineage>
        <taxon>Bacteria</taxon>
        <taxon>Pseudomonadati</taxon>
        <taxon>Pseudomonadota</taxon>
        <taxon>Alphaproteobacteria</taxon>
        <taxon>Rickettsiales</taxon>
        <taxon>Anaplasmataceae</taxon>
        <taxon>Wolbachieae</taxon>
        <taxon>Wolbachia</taxon>
    </lineage>
</organism>
<reference evidence="1" key="1">
    <citation type="submission" date="2018-04" db="EMBL/GenBank/DDBJ databases">
        <authorList>
            <person name="Go L.Y."/>
            <person name="Mitchell J.A."/>
        </authorList>
    </citation>
    <scope>NUCLEOTIDE SEQUENCE</scope>
    <source>
        <strain evidence="1">WBAD</strain>
    </source>
</reference>
<accession>A0A3B0IZR8</accession>
<dbReference type="AlphaFoldDB" id="A0A3B0IZR8"/>
<proteinExistence type="predicted"/>
<sequence length="41" mass="5214">MNRNHNEILFYETDDEKVCIEVRFENENLWLTQKHMIWLFN</sequence>
<name>A0A3B0IZR8_9RICK</name>
<evidence type="ECO:0000313" key="1">
    <source>
        <dbReference type="EMBL" id="SPP33476.1"/>
    </source>
</evidence>
<dbReference type="EMBL" id="OUNE01000202">
    <property type="protein sequence ID" value="SPP33476.1"/>
    <property type="molecule type" value="Genomic_DNA"/>
</dbReference>